<dbReference type="EMBL" id="LK056665">
    <property type="protein sequence ID" value="CDS82098.1"/>
    <property type="molecule type" value="Genomic_DNA"/>
</dbReference>
<dbReference type="OrthoDB" id="5580651at2759"/>
<dbReference type="AlphaFoldDB" id="A0A127Z6G1"/>
<feature type="region of interest" description="Disordered" evidence="1">
    <location>
        <begin position="265"/>
        <end position="472"/>
    </location>
</feature>
<feature type="compositionally biased region" description="Polar residues" evidence="1">
    <location>
        <begin position="351"/>
        <end position="365"/>
    </location>
</feature>
<evidence type="ECO:0000256" key="1">
    <source>
        <dbReference type="SAM" id="MobiDB-lite"/>
    </source>
</evidence>
<gene>
    <name evidence="2" type="ORF">SPSC_02918</name>
</gene>
<feature type="compositionally biased region" description="Low complexity" evidence="1">
    <location>
        <begin position="296"/>
        <end position="308"/>
    </location>
</feature>
<feature type="compositionally biased region" description="Low complexity" evidence="1">
    <location>
        <begin position="328"/>
        <end position="350"/>
    </location>
</feature>
<sequence length="472" mass="51154">MNASKANQEVKQMVQDLLSRDPVQFNSTINAHFASSCTYQGWGLKITGASQLKHAAYLLNVLDFGSATKISDQDIRWDAASSTAIVKAVRHIRPAFFPLFQFAIPTRAVLSFNAEEGAKDTLYCTQWNDEWPLEQLIQAVPLVRTLYSSLLVPLLTMVFLWASNVAFWLHSKVESVEHRYARDAGQVFRHKVEPRLPPSLTKGFDHGVLVAEHVGQHSVRVLSRVSHKPLKVVEELARTTTVVFNLALPQQLQLPYPSVFAEEAHAGHAKSSKTETKPHASAEKKSEKKSEKASEAESPASKSPQPAKAEGEGSRSPKSKVSGSPSIDNSKNSKNNDTTNNAAKNNDSNSQASEQPSTDQPQTDKPISDDAGEDHKRKAESAPSEEPRHAKVVIGHPEGSTQQSQAKEIDLVTREVTEKAPAESAKESLYQVLKKDDQLPGSSGNGSGNGSGSGSGGKKSSGKKKGKGGGRK</sequence>
<feature type="compositionally biased region" description="Basic and acidic residues" evidence="1">
    <location>
        <begin position="373"/>
        <end position="389"/>
    </location>
</feature>
<organism evidence="2">
    <name type="scientific">Sporisorium scitamineum</name>
    <dbReference type="NCBI Taxonomy" id="49012"/>
    <lineage>
        <taxon>Eukaryota</taxon>
        <taxon>Fungi</taxon>
        <taxon>Dikarya</taxon>
        <taxon>Basidiomycota</taxon>
        <taxon>Ustilaginomycotina</taxon>
        <taxon>Ustilaginomycetes</taxon>
        <taxon>Ustilaginales</taxon>
        <taxon>Ustilaginaceae</taxon>
        <taxon>Sporisorium</taxon>
    </lineage>
</organism>
<feature type="compositionally biased region" description="Basic and acidic residues" evidence="1">
    <location>
        <begin position="265"/>
        <end position="295"/>
    </location>
</feature>
<reference evidence="2" key="1">
    <citation type="submission" date="2014-06" db="EMBL/GenBank/DDBJ databases">
        <authorList>
            <person name="Ju J."/>
            <person name="Zhang J."/>
        </authorList>
    </citation>
    <scope>NUCLEOTIDE SEQUENCE</scope>
    <source>
        <strain evidence="2">SscI8</strain>
    </source>
</reference>
<protein>
    <submittedName>
        <fullName evidence="2">Uncharacterized protein</fullName>
    </submittedName>
</protein>
<feature type="compositionally biased region" description="Basic and acidic residues" evidence="1">
    <location>
        <begin position="407"/>
        <end position="426"/>
    </location>
</feature>
<accession>A0A127Z6G1</accession>
<proteinExistence type="predicted"/>
<feature type="compositionally biased region" description="Gly residues" evidence="1">
    <location>
        <begin position="443"/>
        <end position="459"/>
    </location>
</feature>
<name>A0A127Z6G1_9BASI</name>
<evidence type="ECO:0000313" key="2">
    <source>
        <dbReference type="EMBL" id="CDS82098.1"/>
    </source>
</evidence>
<feature type="compositionally biased region" description="Basic residues" evidence="1">
    <location>
        <begin position="460"/>
        <end position="472"/>
    </location>
</feature>